<organism evidence="6">
    <name type="scientific">Leptosphaeria maculans (strain JN3 / isolate v23.1.3 / race Av1-4-5-6-7-8)</name>
    <name type="common">Blackleg fungus</name>
    <name type="synonym">Phoma lingam</name>
    <dbReference type="NCBI Taxonomy" id="985895"/>
    <lineage>
        <taxon>Eukaryota</taxon>
        <taxon>Fungi</taxon>
        <taxon>Dikarya</taxon>
        <taxon>Ascomycota</taxon>
        <taxon>Pezizomycotina</taxon>
        <taxon>Dothideomycetes</taxon>
        <taxon>Pleosporomycetidae</taxon>
        <taxon>Pleosporales</taxon>
        <taxon>Pleosporineae</taxon>
        <taxon>Leptosphaeriaceae</taxon>
        <taxon>Plenodomus</taxon>
        <taxon>Plenodomus lingam/Leptosphaeria maculans species complex</taxon>
    </lineage>
</organism>
<dbReference type="OMA" id="LHWPLYN"/>
<gene>
    <name evidence="5" type="ORF">LEMA_P101600.1</name>
</gene>
<dbReference type="Pfam" id="PF00135">
    <property type="entry name" value="COesterase"/>
    <property type="match status" value="1"/>
</dbReference>
<dbReference type="HOGENOM" id="CLU_006586_10_6_1"/>
<feature type="chain" id="PRO_5005128117" description="Carboxylic ester hydrolase" evidence="3">
    <location>
        <begin position="28"/>
        <end position="591"/>
    </location>
</feature>
<evidence type="ECO:0000256" key="3">
    <source>
        <dbReference type="RuleBase" id="RU361235"/>
    </source>
</evidence>
<dbReference type="OrthoDB" id="408631at2759"/>
<feature type="signal peptide" evidence="3">
    <location>
        <begin position="1"/>
        <end position="27"/>
    </location>
</feature>
<protein>
    <recommendedName>
        <fullName evidence="3">Carboxylic ester hydrolase</fullName>
        <ecNumber evidence="3">3.1.1.-</ecNumber>
    </recommendedName>
</protein>
<dbReference type="STRING" id="985895.E5A0G9"/>
<dbReference type="SUPFAM" id="SSF53474">
    <property type="entry name" value="alpha/beta-Hydrolases"/>
    <property type="match status" value="1"/>
</dbReference>
<dbReference type="AlphaFoldDB" id="E5A0G9"/>
<name>E5A0G9_LEPMJ</name>
<dbReference type="GO" id="GO:0052689">
    <property type="term" value="F:carboxylic ester hydrolase activity"/>
    <property type="evidence" value="ECO:0007669"/>
    <property type="project" value="TreeGrafter"/>
</dbReference>
<keyword evidence="3" id="KW-0732">Signal</keyword>
<keyword evidence="6" id="KW-1185">Reference proteome</keyword>
<dbReference type="InterPro" id="IPR019826">
    <property type="entry name" value="Carboxylesterase_B_AS"/>
</dbReference>
<dbReference type="EC" id="3.1.1.-" evidence="3"/>
<keyword evidence="2 3" id="KW-0378">Hydrolase</keyword>
<feature type="domain" description="Carboxylesterase type B" evidence="4">
    <location>
        <begin position="31"/>
        <end position="558"/>
    </location>
</feature>
<dbReference type="PROSITE" id="PS00941">
    <property type="entry name" value="CARBOXYLESTERASE_B_2"/>
    <property type="match status" value="1"/>
</dbReference>
<dbReference type="InterPro" id="IPR029058">
    <property type="entry name" value="AB_hydrolase_fold"/>
</dbReference>
<evidence type="ECO:0000259" key="4">
    <source>
        <dbReference type="Pfam" id="PF00135"/>
    </source>
</evidence>
<evidence type="ECO:0000313" key="6">
    <source>
        <dbReference type="Proteomes" id="UP000002668"/>
    </source>
</evidence>
<evidence type="ECO:0000256" key="2">
    <source>
        <dbReference type="ARBA" id="ARBA00022801"/>
    </source>
</evidence>
<dbReference type="InterPro" id="IPR019819">
    <property type="entry name" value="Carboxylesterase_B_CS"/>
</dbReference>
<dbReference type="Proteomes" id="UP000002668">
    <property type="component" value="Genome"/>
</dbReference>
<accession>E5A0G9</accession>
<dbReference type="PANTHER" id="PTHR43918">
    <property type="entry name" value="ACETYLCHOLINESTERASE"/>
    <property type="match status" value="1"/>
</dbReference>
<sequence length="591" mass="64553">MSKTSARARTWFLFALALAHGIATTASTLTPTVHTTNGTLVGVRNTQYEQDFFLGIPYAQPPVGKLRYRRPRPVAQTWGERRDATEYGAGCYAAPVPLPVFDQQGVSYAESEDCLTLNVVRPAGVDKADTKLPVLVWIHGGGFSEGNSADQRYNISFLVRESVDVGAPVIGVTINYRLSGFGFLPGSRLNRTGVANLGLYDQRLALGWIQDNIAAFGGDPSRVTLQGESAGAISVGHQFLAFGGRDDGLFRAGIMQSGGVGAGAPFLPEEAQDIAYNRVLNETGCTSSKDTLDCLREVPVDRLRAAFQGMEYFPSIDGDLVGEHPAVDLDAGRFVRRPILTGTNTNEGTAFTIVEDLFPQTTTDFRAAMARYLRPGTPNTTLNVIAADYLNNMSSEEAQLALGTVLPSSNLAYGALYGRATIFRGDQLFMAARRYSTETWARYGVPAYSYRFDVVPSGVDARTLGVSHFAEVPFVFHNLDGVGHDINFLASDFPAEREALVRLSGRMSRMWLSFVNELTPNSHYSLAQDVLSYLSVDTYLAAGGKGQVPRWPVYSNRSKVNMLFRKEGVSLERDDWRASAIRRLNDVDLLA</sequence>
<reference evidence="6" key="1">
    <citation type="journal article" date="2011" name="Nat. Commun.">
        <title>Effector diversification within compartments of the Leptosphaeria maculans genome affected by Repeat-Induced Point mutations.</title>
        <authorList>
            <person name="Rouxel T."/>
            <person name="Grandaubert J."/>
            <person name="Hane J.K."/>
            <person name="Hoede C."/>
            <person name="van de Wouw A.P."/>
            <person name="Couloux A."/>
            <person name="Dominguez V."/>
            <person name="Anthouard V."/>
            <person name="Bally P."/>
            <person name="Bourras S."/>
            <person name="Cozijnsen A.J."/>
            <person name="Ciuffetti L.M."/>
            <person name="Degrave A."/>
            <person name="Dilmaghani A."/>
            <person name="Duret L."/>
            <person name="Fudal I."/>
            <person name="Goodwin S.B."/>
            <person name="Gout L."/>
            <person name="Glaser N."/>
            <person name="Linglin J."/>
            <person name="Kema G.H.J."/>
            <person name="Lapalu N."/>
            <person name="Lawrence C.B."/>
            <person name="May K."/>
            <person name="Meyer M."/>
            <person name="Ollivier B."/>
            <person name="Poulain J."/>
            <person name="Schoch C.L."/>
            <person name="Simon A."/>
            <person name="Spatafora J.W."/>
            <person name="Stachowiak A."/>
            <person name="Turgeon B.G."/>
            <person name="Tyler B.M."/>
            <person name="Vincent D."/>
            <person name="Weissenbach J."/>
            <person name="Amselem J."/>
            <person name="Quesneville H."/>
            <person name="Oliver R.P."/>
            <person name="Wincker P."/>
            <person name="Balesdent M.-H."/>
            <person name="Howlett B.J."/>
        </authorList>
    </citation>
    <scope>NUCLEOTIDE SEQUENCE [LARGE SCALE GENOMIC DNA]</scope>
    <source>
        <strain evidence="6">JN3 / isolate v23.1.3 / race Av1-4-5-6-7-8</strain>
    </source>
</reference>
<dbReference type="InterPro" id="IPR050654">
    <property type="entry name" value="AChE-related_enzymes"/>
</dbReference>
<dbReference type="GeneID" id="13283624"/>
<evidence type="ECO:0000313" key="5">
    <source>
        <dbReference type="EMBL" id="CBX97029.1"/>
    </source>
</evidence>
<dbReference type="VEuPathDB" id="FungiDB:LEMA_P101600.1"/>
<dbReference type="eggNOG" id="KOG4389">
    <property type="taxonomic scope" value="Eukaryota"/>
</dbReference>
<dbReference type="Gene3D" id="3.40.50.1820">
    <property type="entry name" value="alpha/beta hydrolase"/>
    <property type="match status" value="1"/>
</dbReference>
<dbReference type="EMBL" id="FP929130">
    <property type="protein sequence ID" value="CBX97029.1"/>
    <property type="molecule type" value="Genomic_DNA"/>
</dbReference>
<dbReference type="ESTHER" id="lepmc-e5a0g9">
    <property type="family name" value="Fungal_carboxylesterase_lipase"/>
</dbReference>
<dbReference type="PROSITE" id="PS00122">
    <property type="entry name" value="CARBOXYLESTERASE_B_1"/>
    <property type="match status" value="1"/>
</dbReference>
<comment type="similarity">
    <text evidence="1 3">Belongs to the type-B carboxylesterase/lipase family.</text>
</comment>
<dbReference type="InParanoid" id="E5A0G9"/>
<dbReference type="PANTHER" id="PTHR43918:SF4">
    <property type="entry name" value="CARBOXYLIC ESTER HYDROLASE"/>
    <property type="match status" value="1"/>
</dbReference>
<dbReference type="InterPro" id="IPR002018">
    <property type="entry name" value="CarbesteraseB"/>
</dbReference>
<evidence type="ECO:0000256" key="1">
    <source>
        <dbReference type="ARBA" id="ARBA00005964"/>
    </source>
</evidence>
<proteinExistence type="inferred from homology"/>